<dbReference type="Gene3D" id="1.10.10.10">
    <property type="entry name" value="Winged helix-like DNA-binding domain superfamily/Winged helix DNA-binding domain"/>
    <property type="match status" value="1"/>
</dbReference>
<dbReference type="SUPFAM" id="SSF52172">
    <property type="entry name" value="CheY-like"/>
    <property type="match status" value="1"/>
</dbReference>
<evidence type="ECO:0000313" key="5">
    <source>
        <dbReference type="EMBL" id="GGM38029.1"/>
    </source>
</evidence>
<dbReference type="PANTHER" id="PTHR43214">
    <property type="entry name" value="TWO-COMPONENT RESPONSE REGULATOR"/>
    <property type="match status" value="1"/>
</dbReference>
<evidence type="ECO:0000313" key="6">
    <source>
        <dbReference type="Proteomes" id="UP000618460"/>
    </source>
</evidence>
<dbReference type="InterPro" id="IPR016032">
    <property type="entry name" value="Sig_transdc_resp-reg_C-effctor"/>
</dbReference>
<dbReference type="PRINTS" id="PR00038">
    <property type="entry name" value="HTHLUXR"/>
</dbReference>
<keyword evidence="6" id="KW-1185">Reference proteome</keyword>
<dbReference type="SMART" id="SM00421">
    <property type="entry name" value="HTH_LUXR"/>
    <property type="match status" value="1"/>
</dbReference>
<dbReference type="InterPro" id="IPR039420">
    <property type="entry name" value="WalR-like"/>
</dbReference>
<dbReference type="CDD" id="cd06170">
    <property type="entry name" value="LuxR_C_like"/>
    <property type="match status" value="1"/>
</dbReference>
<keyword evidence="3" id="KW-0804">Transcription</keyword>
<evidence type="ECO:0000256" key="1">
    <source>
        <dbReference type="ARBA" id="ARBA00023015"/>
    </source>
</evidence>
<accession>A0A917TUJ2</accession>
<dbReference type="RefSeq" id="WP_117156422.1">
    <property type="nucleotide sequence ID" value="NZ_BMLG01000017.1"/>
</dbReference>
<reference evidence="5" key="2">
    <citation type="submission" date="2020-09" db="EMBL/GenBank/DDBJ databases">
        <authorList>
            <person name="Sun Q."/>
            <person name="Zhou Y."/>
        </authorList>
    </citation>
    <scope>NUCLEOTIDE SEQUENCE</scope>
    <source>
        <strain evidence="5">CGMCC 1.6333</strain>
    </source>
</reference>
<proteinExistence type="predicted"/>
<keyword evidence="1" id="KW-0805">Transcription regulation</keyword>
<dbReference type="InterPro" id="IPR011006">
    <property type="entry name" value="CheY-like_superfamily"/>
</dbReference>
<sequence>MKIDLIKNPSLLRVGLVNALKDCFPNSDVRVYSSSDYQLVLNEYDLQDVIIIDIDTDINLSETIDLYKNANKKIILWTARLDDTSLIDLFKLQVDGYFYVEMEKKELTVAITSILNGKYYVHPSLSFLLEECVRINHKTSDKPVGILSEREWEVLELVIRGYDNEEIGQSLFISVKTVRVYVCKISKKIEVPDRTNAVLKALRNNWIYT</sequence>
<gene>
    <name evidence="5" type="primary">degU</name>
    <name evidence="5" type="ORF">GCM10011351_25260</name>
</gene>
<dbReference type="OrthoDB" id="2814434at2"/>
<feature type="domain" description="HTH luxR-type" evidence="4">
    <location>
        <begin position="140"/>
        <end position="205"/>
    </location>
</feature>
<name>A0A917TUJ2_9BACI</name>
<dbReference type="GO" id="GO:0003677">
    <property type="term" value="F:DNA binding"/>
    <property type="evidence" value="ECO:0007669"/>
    <property type="project" value="UniProtKB-KW"/>
</dbReference>
<dbReference type="PROSITE" id="PS50043">
    <property type="entry name" value="HTH_LUXR_2"/>
    <property type="match status" value="1"/>
</dbReference>
<dbReference type="Pfam" id="PF00196">
    <property type="entry name" value="GerE"/>
    <property type="match status" value="1"/>
</dbReference>
<evidence type="ECO:0000256" key="2">
    <source>
        <dbReference type="ARBA" id="ARBA00023125"/>
    </source>
</evidence>
<organism evidence="5 6">
    <name type="scientific">Paraliobacillus quinghaiensis</name>
    <dbReference type="NCBI Taxonomy" id="470815"/>
    <lineage>
        <taxon>Bacteria</taxon>
        <taxon>Bacillati</taxon>
        <taxon>Bacillota</taxon>
        <taxon>Bacilli</taxon>
        <taxon>Bacillales</taxon>
        <taxon>Bacillaceae</taxon>
        <taxon>Paraliobacillus</taxon>
    </lineage>
</organism>
<keyword evidence="2" id="KW-0238">DNA-binding</keyword>
<protein>
    <submittedName>
        <fullName evidence="5">Transcriptional regulatory protein DegU</fullName>
    </submittedName>
</protein>
<dbReference type="InterPro" id="IPR036388">
    <property type="entry name" value="WH-like_DNA-bd_sf"/>
</dbReference>
<dbReference type="Proteomes" id="UP000618460">
    <property type="component" value="Unassembled WGS sequence"/>
</dbReference>
<dbReference type="InterPro" id="IPR000792">
    <property type="entry name" value="Tscrpt_reg_LuxR_C"/>
</dbReference>
<dbReference type="Gene3D" id="3.40.50.2300">
    <property type="match status" value="1"/>
</dbReference>
<dbReference type="SUPFAM" id="SSF46894">
    <property type="entry name" value="C-terminal effector domain of the bipartite response regulators"/>
    <property type="match status" value="1"/>
</dbReference>
<evidence type="ECO:0000259" key="4">
    <source>
        <dbReference type="PROSITE" id="PS50043"/>
    </source>
</evidence>
<dbReference type="EMBL" id="BMLG01000017">
    <property type="protein sequence ID" value="GGM38029.1"/>
    <property type="molecule type" value="Genomic_DNA"/>
</dbReference>
<dbReference type="AlphaFoldDB" id="A0A917TUJ2"/>
<dbReference type="PANTHER" id="PTHR43214:SF37">
    <property type="entry name" value="TRANSCRIPTIONAL REGULATORY PROTEIN YDFI"/>
    <property type="match status" value="1"/>
</dbReference>
<reference evidence="5" key="1">
    <citation type="journal article" date="2014" name="Int. J. Syst. Evol. Microbiol.">
        <title>Complete genome sequence of Corynebacterium casei LMG S-19264T (=DSM 44701T), isolated from a smear-ripened cheese.</title>
        <authorList>
            <consortium name="US DOE Joint Genome Institute (JGI-PGF)"/>
            <person name="Walter F."/>
            <person name="Albersmeier A."/>
            <person name="Kalinowski J."/>
            <person name="Ruckert C."/>
        </authorList>
    </citation>
    <scope>NUCLEOTIDE SEQUENCE</scope>
    <source>
        <strain evidence="5">CGMCC 1.6333</strain>
    </source>
</reference>
<dbReference type="GO" id="GO:0006355">
    <property type="term" value="P:regulation of DNA-templated transcription"/>
    <property type="evidence" value="ECO:0007669"/>
    <property type="project" value="InterPro"/>
</dbReference>
<evidence type="ECO:0000256" key="3">
    <source>
        <dbReference type="ARBA" id="ARBA00023163"/>
    </source>
</evidence>
<comment type="caution">
    <text evidence="5">The sequence shown here is derived from an EMBL/GenBank/DDBJ whole genome shotgun (WGS) entry which is preliminary data.</text>
</comment>